<reference evidence="7 8" key="1">
    <citation type="submission" date="2016-08" db="EMBL/GenBank/DDBJ databases">
        <title>A Parts List for Fungal Cellulosomes Revealed by Comparative Genomics.</title>
        <authorList>
            <consortium name="DOE Joint Genome Institute"/>
            <person name="Haitjema C.H."/>
            <person name="Gilmore S.P."/>
            <person name="Henske J.K."/>
            <person name="Solomon K.V."/>
            <person name="De Groot R."/>
            <person name="Kuo A."/>
            <person name="Mondo S.J."/>
            <person name="Salamov A.A."/>
            <person name="Labutti K."/>
            <person name="Zhao Z."/>
            <person name="Chiniquy J."/>
            <person name="Barry K."/>
            <person name="Brewer H.M."/>
            <person name="Purvine S.O."/>
            <person name="Wright A.T."/>
            <person name="Boxma B."/>
            <person name="Van Alen T."/>
            <person name="Hackstein J.H."/>
            <person name="Baker S.E."/>
            <person name="Grigoriev I.V."/>
            <person name="O'Malley M.A."/>
        </authorList>
    </citation>
    <scope>NUCLEOTIDE SEQUENCE [LARGE SCALE GENOMIC DNA]</scope>
    <source>
        <strain evidence="7 8">S4</strain>
    </source>
</reference>
<dbReference type="EC" id="2.5.1.54" evidence="6"/>
<dbReference type="GO" id="GO:0003849">
    <property type="term" value="F:3-deoxy-7-phosphoheptulonate synthase activity"/>
    <property type="evidence" value="ECO:0007669"/>
    <property type="project" value="UniProtKB-EC"/>
</dbReference>
<feature type="binding site" evidence="5">
    <location>
        <position position="328"/>
    </location>
    <ligand>
        <name>phosphoenolpyruvate</name>
        <dbReference type="ChEBI" id="CHEBI:58702"/>
    </ligand>
</feature>
<sequence>MSDNNQWSLYSWKNKEIVQNVVYKDEKKYNRVMEKLEVVPPLVHQNEIEKLKEQLAEVAENKRFLLQGGDCAELFEYCNKDNIENQLKILLKQSLILIWGGRTSVVRIGRMAGQYAKPRSSPVEIIDGKEYPSYRGDIINGYELDDREPDPDRLLQSYFHSGATLNYIRSLINTGFADLHKAEHWNLSHIRNQTLREEHEAIIDQLRTSLEFMNIVGINKYTNPSLETIDFFVSHEGLLLDYESQLTKKVVDPTDPKKTEKWYNLGTHFLWIGDRTRQLNGAHVEYFRGIQNPIGIKVGPSMKPQELIDLLDIVDPNFETGRVTLITRYGVDKIDKYLPDHIKAVQSTKHKIIWCCDPMHGNTEKSSLGLKTRNFDNILGELKRAFEIHKTMNSHLNGVHFEMTGEKGVTECIGGSMQLTEKDLKKNYQTNCDPRLNYEQSLDIILLIAQMLRESSKKK</sequence>
<evidence type="ECO:0000256" key="1">
    <source>
        <dbReference type="ARBA" id="ARBA00004688"/>
    </source>
</evidence>
<dbReference type="GO" id="GO:0009423">
    <property type="term" value="P:chorismate biosynthetic process"/>
    <property type="evidence" value="ECO:0007669"/>
    <property type="project" value="UniProtKB-UniPathway"/>
</dbReference>
<dbReference type="EMBL" id="MCFG01000560">
    <property type="protein sequence ID" value="ORX64076.1"/>
    <property type="molecule type" value="Genomic_DNA"/>
</dbReference>
<dbReference type="SUPFAM" id="SSF51569">
    <property type="entry name" value="Aldolase"/>
    <property type="match status" value="1"/>
</dbReference>
<comment type="catalytic activity">
    <reaction evidence="4 6">
        <text>D-erythrose 4-phosphate + phosphoenolpyruvate + H2O = 7-phospho-2-dehydro-3-deoxy-D-arabino-heptonate + phosphate</text>
        <dbReference type="Rhea" id="RHEA:14717"/>
        <dbReference type="ChEBI" id="CHEBI:15377"/>
        <dbReference type="ChEBI" id="CHEBI:16897"/>
        <dbReference type="ChEBI" id="CHEBI:43474"/>
        <dbReference type="ChEBI" id="CHEBI:58394"/>
        <dbReference type="ChEBI" id="CHEBI:58702"/>
        <dbReference type="EC" id="2.5.1.54"/>
    </reaction>
</comment>
<comment type="pathway">
    <text evidence="1 6">Metabolic intermediate biosynthesis; chorismate biosynthesis; chorismate from D-erythrose 4-phosphate and phosphoenolpyruvate: step 1/7.</text>
</comment>
<dbReference type="GO" id="GO:0009073">
    <property type="term" value="P:aromatic amino acid family biosynthetic process"/>
    <property type="evidence" value="ECO:0007669"/>
    <property type="project" value="UniProtKB-KW"/>
</dbReference>
<keyword evidence="6" id="KW-0057">Aromatic amino acid biosynthesis</keyword>
<dbReference type="PANTHER" id="PTHR21337">
    <property type="entry name" value="PHOSPHO-2-DEHYDRO-3-DEOXYHEPTONATE ALDOLASE 1, 2"/>
    <property type="match status" value="1"/>
</dbReference>
<comment type="caution">
    <text evidence="7">The sequence shown here is derived from an EMBL/GenBank/DDBJ whole genome shotgun (WGS) entry which is preliminary data.</text>
</comment>
<evidence type="ECO:0000313" key="8">
    <source>
        <dbReference type="Proteomes" id="UP000193944"/>
    </source>
</evidence>
<dbReference type="AlphaFoldDB" id="A0A1Y1VST6"/>
<feature type="binding site" evidence="5">
    <location>
        <position position="360"/>
    </location>
    <ligand>
        <name>Mn(2+)</name>
        <dbReference type="ChEBI" id="CHEBI:29035"/>
    </ligand>
</feature>
<dbReference type="Pfam" id="PF01474">
    <property type="entry name" value="DAHP_synth_2"/>
    <property type="match status" value="1"/>
</dbReference>
<feature type="binding site" evidence="5">
    <location>
        <position position="71"/>
    </location>
    <ligand>
        <name>Mn(2+)</name>
        <dbReference type="ChEBI" id="CHEBI:29035"/>
    </ligand>
</feature>
<evidence type="ECO:0000313" key="7">
    <source>
        <dbReference type="EMBL" id="ORX64076.1"/>
    </source>
</evidence>
<dbReference type="STRING" id="1754192.A0A1Y1VST6"/>
<organism evidence="7 8">
    <name type="scientific">Anaeromyces robustus</name>
    <dbReference type="NCBI Taxonomy" id="1754192"/>
    <lineage>
        <taxon>Eukaryota</taxon>
        <taxon>Fungi</taxon>
        <taxon>Fungi incertae sedis</taxon>
        <taxon>Chytridiomycota</taxon>
        <taxon>Chytridiomycota incertae sedis</taxon>
        <taxon>Neocallimastigomycetes</taxon>
        <taxon>Neocallimastigales</taxon>
        <taxon>Neocallimastigaceae</taxon>
        <taxon>Anaeromyces</taxon>
    </lineage>
</organism>
<evidence type="ECO:0000256" key="5">
    <source>
        <dbReference type="PIRSR" id="PIRSR602480-1"/>
    </source>
</evidence>
<feature type="binding site" evidence="5">
    <location>
        <position position="110"/>
    </location>
    <ligand>
        <name>phosphoenolpyruvate</name>
        <dbReference type="ChEBI" id="CHEBI:58702"/>
    </ligand>
</feature>
<dbReference type="GO" id="GO:0008652">
    <property type="term" value="P:amino acid biosynthetic process"/>
    <property type="evidence" value="ECO:0007669"/>
    <property type="project" value="UniProtKB-KW"/>
</dbReference>
<feature type="binding site" evidence="5">
    <location>
        <position position="297"/>
    </location>
    <ligand>
        <name>phosphoenolpyruvate</name>
        <dbReference type="ChEBI" id="CHEBI:58702"/>
    </ligand>
</feature>
<evidence type="ECO:0000256" key="3">
    <source>
        <dbReference type="ARBA" id="ARBA00022679"/>
    </source>
</evidence>
<accession>A0A1Y1VST6</accession>
<dbReference type="InterPro" id="IPR013785">
    <property type="entry name" value="Aldolase_TIM"/>
</dbReference>
<reference evidence="7 8" key="2">
    <citation type="submission" date="2016-08" db="EMBL/GenBank/DDBJ databases">
        <title>Pervasive Adenine N6-methylation of Active Genes in Fungi.</title>
        <authorList>
            <consortium name="DOE Joint Genome Institute"/>
            <person name="Mondo S.J."/>
            <person name="Dannebaum R.O."/>
            <person name="Kuo R.C."/>
            <person name="Labutti K."/>
            <person name="Haridas S."/>
            <person name="Kuo A."/>
            <person name="Salamov A."/>
            <person name="Ahrendt S.R."/>
            <person name="Lipzen A."/>
            <person name="Sullivan W."/>
            <person name="Andreopoulos W.B."/>
            <person name="Clum A."/>
            <person name="Lindquist E."/>
            <person name="Daum C."/>
            <person name="Ramamoorthy G.K."/>
            <person name="Gryganskyi A."/>
            <person name="Culley D."/>
            <person name="Magnuson J.K."/>
            <person name="James T.Y."/>
            <person name="O'Malley M.A."/>
            <person name="Stajich J.E."/>
            <person name="Spatafora J.W."/>
            <person name="Visel A."/>
            <person name="Grigoriev I.V."/>
        </authorList>
    </citation>
    <scope>NUCLEOTIDE SEQUENCE [LARGE SCALE GENOMIC DNA]</scope>
    <source>
        <strain evidence="7 8">S4</strain>
    </source>
</reference>
<evidence type="ECO:0000256" key="4">
    <source>
        <dbReference type="ARBA" id="ARBA00047508"/>
    </source>
</evidence>
<feature type="binding site" evidence="5">
    <location>
        <position position="433"/>
    </location>
    <ligand>
        <name>Mn(2+)</name>
        <dbReference type="ChEBI" id="CHEBI:29035"/>
    </ligand>
</feature>
<name>A0A1Y1VST6_9FUNG</name>
<comment type="similarity">
    <text evidence="2 6">Belongs to the class-II DAHP synthase family.</text>
</comment>
<keyword evidence="3 6" id="KW-0808">Transferase</keyword>
<gene>
    <name evidence="7" type="ORF">BCR32DRAFT_330710</name>
</gene>
<evidence type="ECO:0000256" key="2">
    <source>
        <dbReference type="ARBA" id="ARBA00008911"/>
    </source>
</evidence>
<feature type="binding site" evidence="5">
    <location>
        <position position="402"/>
    </location>
    <ligand>
        <name>Mn(2+)</name>
        <dbReference type="ChEBI" id="CHEBI:29035"/>
    </ligand>
</feature>
<keyword evidence="5" id="KW-0104">Cadmium</keyword>
<dbReference type="PANTHER" id="PTHR21337:SF0">
    <property type="entry name" value="PHOSPHO-2-DEHYDRO-3-DEOXYHEPTONATE ALDOLASE"/>
    <property type="match status" value="1"/>
</dbReference>
<evidence type="ECO:0000256" key="6">
    <source>
        <dbReference type="RuleBase" id="RU363071"/>
    </source>
</evidence>
<dbReference type="Proteomes" id="UP000193944">
    <property type="component" value="Unassembled WGS sequence"/>
</dbReference>
<dbReference type="OrthoDB" id="2338at2759"/>
<dbReference type="Gene3D" id="3.20.20.70">
    <property type="entry name" value="Aldolase class I"/>
    <property type="match status" value="1"/>
</dbReference>
<dbReference type="UniPathway" id="UPA00053">
    <property type="reaction ID" value="UER00084"/>
</dbReference>
<keyword evidence="8" id="KW-1185">Reference proteome</keyword>
<keyword evidence="6" id="KW-0028">Amino-acid biosynthesis</keyword>
<protein>
    <recommendedName>
        <fullName evidence="6">Phospho-2-dehydro-3-deoxyheptonate aldolase</fullName>
        <ecNumber evidence="6">2.5.1.54</ecNumber>
    </recommendedName>
</protein>
<dbReference type="InterPro" id="IPR002480">
    <property type="entry name" value="DAHP_synth_2"/>
</dbReference>
<keyword evidence="5" id="KW-0464">Manganese</keyword>
<comment type="cofactor">
    <cofactor evidence="5">
        <name>Mn(2+)</name>
        <dbReference type="ChEBI" id="CHEBI:29035"/>
    </cofactor>
    <cofactor evidence="5">
        <name>Co(2+)</name>
        <dbReference type="ChEBI" id="CHEBI:48828"/>
    </cofactor>
    <cofactor evidence="5">
        <name>Cd(2+)</name>
        <dbReference type="ChEBI" id="CHEBI:48775"/>
    </cofactor>
    <text evidence="5">Binds 1 divalent cation per subunit. The enzyme is active with manganese, cobalt or cadmium ions.</text>
</comment>
<proteinExistence type="inferred from homology"/>
<keyword evidence="5" id="KW-0170">Cobalt</keyword>